<proteinExistence type="predicted"/>
<dbReference type="Proteomes" id="UP000721442">
    <property type="component" value="Unassembled WGS sequence"/>
</dbReference>
<reference evidence="1" key="1">
    <citation type="submission" date="2020-10" db="EMBL/GenBank/DDBJ databases">
        <authorList>
            <person name="Gilroy R."/>
        </authorList>
    </citation>
    <scope>NUCLEOTIDE SEQUENCE</scope>
    <source>
        <strain evidence="1">B1-16210</strain>
    </source>
</reference>
<organism evidence="1 2">
    <name type="scientific">Candidatus Enterousia excrementavium</name>
    <dbReference type="NCBI Taxonomy" id="2840789"/>
    <lineage>
        <taxon>Bacteria</taxon>
        <taxon>Pseudomonadati</taxon>
        <taxon>Pseudomonadota</taxon>
        <taxon>Alphaproteobacteria</taxon>
        <taxon>Candidatus Enterousia</taxon>
    </lineage>
</organism>
<dbReference type="AlphaFoldDB" id="A0A940IBE6"/>
<accession>A0A940IBE6</accession>
<gene>
    <name evidence="1" type="ORF">IAC77_03140</name>
</gene>
<sequence>MDAKRELDWNQLLAMISSAENCAKSCGAFTILGKLAALRKSMARSNPNRKLLRAATAQFEKLQRELNVKQR</sequence>
<name>A0A940IBE6_9PROT</name>
<protein>
    <submittedName>
        <fullName evidence="1">Uncharacterized protein</fullName>
    </submittedName>
</protein>
<reference evidence="1" key="2">
    <citation type="journal article" date="2021" name="PeerJ">
        <title>Extensive microbial diversity within the chicken gut microbiome revealed by metagenomics and culture.</title>
        <authorList>
            <person name="Gilroy R."/>
            <person name="Ravi A."/>
            <person name="Getino M."/>
            <person name="Pursley I."/>
            <person name="Horton D.L."/>
            <person name="Alikhan N.F."/>
            <person name="Baker D."/>
            <person name="Gharbi K."/>
            <person name="Hall N."/>
            <person name="Watson M."/>
            <person name="Adriaenssens E.M."/>
            <person name="Foster-Nyarko E."/>
            <person name="Jarju S."/>
            <person name="Secka A."/>
            <person name="Antonio M."/>
            <person name="Oren A."/>
            <person name="Chaudhuri R.R."/>
            <person name="La Ragione R."/>
            <person name="Hildebrand F."/>
            <person name="Pallen M.J."/>
        </authorList>
    </citation>
    <scope>NUCLEOTIDE SEQUENCE</scope>
    <source>
        <strain evidence="1">B1-16210</strain>
    </source>
</reference>
<dbReference type="EMBL" id="JADINE010000039">
    <property type="protein sequence ID" value="MBO8407430.1"/>
    <property type="molecule type" value="Genomic_DNA"/>
</dbReference>
<comment type="caution">
    <text evidence="1">The sequence shown here is derived from an EMBL/GenBank/DDBJ whole genome shotgun (WGS) entry which is preliminary data.</text>
</comment>
<evidence type="ECO:0000313" key="2">
    <source>
        <dbReference type="Proteomes" id="UP000721442"/>
    </source>
</evidence>
<evidence type="ECO:0000313" key="1">
    <source>
        <dbReference type="EMBL" id="MBO8407430.1"/>
    </source>
</evidence>